<dbReference type="GeneID" id="94431017"/>
<dbReference type="OrthoDB" id="8775810at2759"/>
<feature type="domain" description="Tubby C-terminal" evidence="3">
    <location>
        <begin position="1484"/>
        <end position="1603"/>
    </location>
</feature>
<dbReference type="Pfam" id="PF01167">
    <property type="entry name" value="Tub"/>
    <property type="match status" value="1"/>
</dbReference>
<reference evidence="4 5" key="1">
    <citation type="journal article" date="2017" name="Int. J. Parasitol.">
        <title>The genome of the protozoan parasite Cystoisospora suis and a reverse vaccinology approach to identify vaccine candidates.</title>
        <authorList>
            <person name="Palmieri N."/>
            <person name="Shrestha A."/>
            <person name="Ruttkowski B."/>
            <person name="Beck T."/>
            <person name="Vogl C."/>
            <person name="Tomley F."/>
            <person name="Blake D.P."/>
            <person name="Joachim A."/>
        </authorList>
    </citation>
    <scope>NUCLEOTIDE SEQUENCE [LARGE SCALE GENOMIC DNA]</scope>
    <source>
        <strain evidence="4 5">Wien I</strain>
    </source>
</reference>
<feature type="compositionally biased region" description="Basic and acidic residues" evidence="2">
    <location>
        <begin position="836"/>
        <end position="859"/>
    </location>
</feature>
<feature type="compositionally biased region" description="Low complexity" evidence="2">
    <location>
        <begin position="796"/>
        <end position="807"/>
    </location>
</feature>
<feature type="compositionally biased region" description="Basic and acidic residues" evidence="2">
    <location>
        <begin position="81"/>
        <end position="97"/>
    </location>
</feature>
<feature type="region of interest" description="Disordered" evidence="2">
    <location>
        <begin position="70"/>
        <end position="138"/>
    </location>
</feature>
<dbReference type="RefSeq" id="XP_067920223.1">
    <property type="nucleotide sequence ID" value="XM_068067806.1"/>
</dbReference>
<dbReference type="SUPFAM" id="SSF54518">
    <property type="entry name" value="Tubby C-terminal domain-like"/>
    <property type="match status" value="1"/>
</dbReference>
<feature type="compositionally biased region" description="Low complexity" evidence="2">
    <location>
        <begin position="198"/>
        <end position="210"/>
    </location>
</feature>
<feature type="region of interest" description="Disordered" evidence="2">
    <location>
        <begin position="1542"/>
        <end position="1564"/>
    </location>
</feature>
<feature type="region of interest" description="Disordered" evidence="2">
    <location>
        <begin position="1443"/>
        <end position="1462"/>
    </location>
</feature>
<feature type="compositionally biased region" description="Basic and acidic residues" evidence="2">
    <location>
        <begin position="421"/>
        <end position="430"/>
    </location>
</feature>
<feature type="compositionally biased region" description="Low complexity" evidence="2">
    <location>
        <begin position="1162"/>
        <end position="1175"/>
    </location>
</feature>
<gene>
    <name evidence="4" type="ORF">CSUI_007661</name>
</gene>
<feature type="region of interest" description="Disordered" evidence="2">
    <location>
        <begin position="478"/>
        <end position="527"/>
    </location>
</feature>
<feature type="compositionally biased region" description="Polar residues" evidence="2">
    <location>
        <begin position="238"/>
        <end position="249"/>
    </location>
</feature>
<dbReference type="Proteomes" id="UP000221165">
    <property type="component" value="Unassembled WGS sequence"/>
</dbReference>
<dbReference type="VEuPathDB" id="ToxoDB:CSUI_007661"/>
<name>A0A2C6KLV5_9APIC</name>
<sequence>MEYLKRHKEQQIPSSSENNAFFPGLGDDPSDERNGETPEEGDQEEEEGKKSSREILLNIVQTKYCRRYLDESSSSSSSSASDRDPLLHSRDEEESHEGTVNGEDSSLVVTRKKETGGRRSEPFRLVGLGGGSKSVTKGGVEEGISFQSYVVSMSGYVDRCILEAFPLFSSTSLDSFSPSHASPSGRRSFSQTQKDKISSILPPSSSNPASMTSPQTYQQQHDRHHTTPYTPERGCIYTGTTPGKSTTPHSMYTEASPGQVRQYTPHTPQMGCMYTGVSPGQNNESRYTDLSHILGEVKRKENIKHCLEHSLFVFDQEDHVTAEALWKVIEFCSQQKTAALAEKEKTGGEKVHKERYGEDDGSHHRSDSVSKTDRQCREISREDLSHRDLSCGSVDTSQGGSHPSRIDCRPVDTVPPLFSHGGREEEEKTGRMTGKFNGRDSFQSYCISNISGGGAGDSVERQFSSPSYDRSVYTPGVSLQNQAHPAGPYLSPSSPTSSASVYTLEKNGTGREGGALQGDSSQEGYMRNKVDERGVKEREDFASFLSSFSSKILQGAWRFSTGLQTEFLIRVYASCLLLSQALSPKTENEYLYFPMSVSTRERNTKHSFSSHQEESNCNSQNLLSPSPSFLQTMRQPPTALSPHLLPLHPQVALSSSMPVIGSSSSSPQVYVHPNGMTGPCVLGSYYDGRGMERAKEEEEEERLSQMIAYISLNSIKQVTGDRLVRKLDESLLPVCCCIAHRYDDSFLMDNCYWLLKHVILDKGLPSEWRGEESGLSSSGTSFYPFLPPFFSNQEKSSQLSTSTTTTSSEKDKNVKSIHSDERSPSEDTSNEPGPGEEERPRHSLRGKAGDTDQEKKGLLGKRTEGTHVCGEAFLCTDQGKVEDFSFNGASSQTNGQIPNGEKMSGIAGIRVEEIYIVRREGEEKEEDRKGSKEEAEEGHRKREKLKIFYRIKDSYSDRGRLGLVLRKEEEEIYSKFLNGEDWFPPSIYEKCTGRKASFSIRQALLTHLTYVVPLHTFSRVVEEENFIKTKFLEEPHGYLHCQFRRVRSPTASSYPHSYLLLVDAGSCRQLGLDERVLCGQGGGGGGSDGDAQVVLLCGRRQSEHSSVDFFIPFPSLIAAAEPFCHDGDPLLASQQQDDSRHSSNSQPEHGKTANDFFVDDPSTTSATGKKSSKNSMSPRVAAMNQKLLAVIGDARVYGKEYIGTLEGSFWGTKFSMTDWGLKQVYNDQLGIATLNETEKCIYTRLFRRYEVESLIGGQQDNTTGGDRLGGGGVVVVGESGHVAASNHPFFHTESSSQPDNYTPYSPSRIGYHTQEQEPHGLTRSVPREGERNMLTRADGEWGKDNLDFNKENTMNATRKQTPVKYWELPFDDHAVDMVGGSFQQSAIAAQESSPLNKTPSVVSDRSRKKKAWNNVLFDTCERSPVRGVQPKEGEIVEATFARRRGGHGPRTEQISESAGQEEADPITVLPHNQEGELCCIYFERNLRGDMPRQMRVRLNRQGGAYNLQTAKAKWDETLQAYSLPFFGRAKVASAKNLQLIPCPGRTSRTGSNSDHSGRKAKDDDEDQSSIYFMMGKMSKDVYALDFRAPVRVLEAFAIAVATMAKKRAVT</sequence>
<dbReference type="Gene3D" id="3.20.90.10">
    <property type="entry name" value="Tubby Protein, Chain A"/>
    <property type="match status" value="1"/>
</dbReference>
<feature type="region of interest" description="Disordered" evidence="2">
    <location>
        <begin position="388"/>
        <end position="436"/>
    </location>
</feature>
<feature type="compositionally biased region" description="Low complexity" evidence="2">
    <location>
        <begin position="491"/>
        <end position="500"/>
    </location>
</feature>
<feature type="region of interest" description="Disordered" evidence="2">
    <location>
        <begin position="341"/>
        <end position="375"/>
    </location>
</feature>
<feature type="region of interest" description="Disordered" evidence="2">
    <location>
        <begin position="173"/>
        <end position="249"/>
    </location>
</feature>
<feature type="compositionally biased region" description="Polar residues" evidence="2">
    <location>
        <begin position="1132"/>
        <end position="1147"/>
    </location>
</feature>
<evidence type="ECO:0000256" key="1">
    <source>
        <dbReference type="ARBA" id="ARBA00007129"/>
    </source>
</evidence>
<evidence type="ECO:0000313" key="4">
    <source>
        <dbReference type="EMBL" id="PHJ18517.1"/>
    </source>
</evidence>
<dbReference type="InterPro" id="IPR025659">
    <property type="entry name" value="Tubby-like_C"/>
</dbReference>
<feature type="region of interest" description="Disordered" evidence="2">
    <location>
        <begin position="1"/>
        <end position="55"/>
    </location>
</feature>
<dbReference type="PANTHER" id="PTHR16517">
    <property type="entry name" value="TUBBY-RELATED"/>
    <property type="match status" value="1"/>
</dbReference>
<evidence type="ECO:0000313" key="5">
    <source>
        <dbReference type="Proteomes" id="UP000221165"/>
    </source>
</evidence>
<organism evidence="4 5">
    <name type="scientific">Cystoisospora suis</name>
    <dbReference type="NCBI Taxonomy" id="483139"/>
    <lineage>
        <taxon>Eukaryota</taxon>
        <taxon>Sar</taxon>
        <taxon>Alveolata</taxon>
        <taxon>Apicomplexa</taxon>
        <taxon>Conoidasida</taxon>
        <taxon>Coccidia</taxon>
        <taxon>Eucoccidiorida</taxon>
        <taxon>Eimeriorina</taxon>
        <taxon>Sarcocystidae</taxon>
        <taxon>Cystoisospora</taxon>
    </lineage>
</organism>
<comment type="similarity">
    <text evidence="1">Belongs to the TUB family.</text>
</comment>
<feature type="region of interest" description="Disordered" evidence="2">
    <location>
        <begin position="1128"/>
        <end position="1178"/>
    </location>
</feature>
<proteinExistence type="inferred from homology"/>
<protein>
    <submittedName>
        <fullName evidence="4">Tub family protein</fullName>
    </submittedName>
</protein>
<keyword evidence="5" id="KW-1185">Reference proteome</keyword>
<feature type="compositionally biased region" description="Basic and acidic residues" evidence="2">
    <location>
        <begin position="808"/>
        <end position="825"/>
    </location>
</feature>
<feature type="compositionally biased region" description="Acidic residues" evidence="2">
    <location>
        <begin position="37"/>
        <end position="46"/>
    </location>
</feature>
<comment type="caution">
    <text evidence="4">The sequence shown here is derived from an EMBL/GenBank/DDBJ whole genome shotgun (WGS) entry which is preliminary data.</text>
</comment>
<feature type="compositionally biased region" description="Basic and acidic residues" evidence="2">
    <location>
        <begin position="111"/>
        <end position="122"/>
    </location>
</feature>
<dbReference type="InterPro" id="IPR000007">
    <property type="entry name" value="Tubby_C"/>
</dbReference>
<evidence type="ECO:0000256" key="2">
    <source>
        <dbReference type="SAM" id="MobiDB-lite"/>
    </source>
</evidence>
<dbReference type="PANTHER" id="PTHR16517:SF7">
    <property type="entry name" value="PROTEIN KING TUBBY"/>
    <property type="match status" value="1"/>
</dbReference>
<accession>A0A2C6KLV5</accession>
<feature type="region of interest" description="Disordered" evidence="2">
    <location>
        <begin position="793"/>
        <end position="859"/>
    </location>
</feature>
<dbReference type="EMBL" id="MIGC01004103">
    <property type="protein sequence ID" value="PHJ18517.1"/>
    <property type="molecule type" value="Genomic_DNA"/>
</dbReference>
<evidence type="ECO:0000259" key="3">
    <source>
        <dbReference type="Pfam" id="PF01167"/>
    </source>
</evidence>
<feature type="compositionally biased region" description="Polar residues" evidence="2">
    <location>
        <begin position="180"/>
        <end position="192"/>
    </location>
</feature>